<dbReference type="AlphaFoldDB" id="A0A382IXQ8"/>
<sequence>MKAQVLYKYDPEMKEDVWVQSAEL</sequence>
<evidence type="ECO:0000313" key="1">
    <source>
        <dbReference type="EMBL" id="SVC04308.1"/>
    </source>
</evidence>
<feature type="non-terminal residue" evidence="1">
    <location>
        <position position="24"/>
    </location>
</feature>
<accession>A0A382IXQ8</accession>
<protein>
    <submittedName>
        <fullName evidence="1">Uncharacterized protein</fullName>
    </submittedName>
</protein>
<gene>
    <name evidence="1" type="ORF">METZ01_LOCUS257162</name>
</gene>
<reference evidence="1" key="1">
    <citation type="submission" date="2018-05" db="EMBL/GenBank/DDBJ databases">
        <authorList>
            <person name="Lanie J.A."/>
            <person name="Ng W.-L."/>
            <person name="Kazmierczak K.M."/>
            <person name="Andrzejewski T.M."/>
            <person name="Davidsen T.M."/>
            <person name="Wayne K.J."/>
            <person name="Tettelin H."/>
            <person name="Glass J.I."/>
            <person name="Rusch D."/>
            <person name="Podicherti R."/>
            <person name="Tsui H.-C.T."/>
            <person name="Winkler M.E."/>
        </authorList>
    </citation>
    <scope>NUCLEOTIDE SEQUENCE</scope>
</reference>
<dbReference type="EMBL" id="UINC01070281">
    <property type="protein sequence ID" value="SVC04308.1"/>
    <property type="molecule type" value="Genomic_DNA"/>
</dbReference>
<name>A0A382IXQ8_9ZZZZ</name>
<organism evidence="1">
    <name type="scientific">marine metagenome</name>
    <dbReference type="NCBI Taxonomy" id="408172"/>
    <lineage>
        <taxon>unclassified sequences</taxon>
        <taxon>metagenomes</taxon>
        <taxon>ecological metagenomes</taxon>
    </lineage>
</organism>
<proteinExistence type="predicted"/>